<dbReference type="EMBL" id="JBFCZG010000005">
    <property type="protein sequence ID" value="KAL3422305.1"/>
    <property type="molecule type" value="Genomic_DNA"/>
</dbReference>
<feature type="transmembrane region" description="Helical" evidence="1">
    <location>
        <begin position="89"/>
        <end position="111"/>
    </location>
</feature>
<dbReference type="Proteomes" id="UP001629113">
    <property type="component" value="Unassembled WGS sequence"/>
</dbReference>
<organism evidence="2 3">
    <name type="scientific">Phlyctema vagabunda</name>
    <dbReference type="NCBI Taxonomy" id="108571"/>
    <lineage>
        <taxon>Eukaryota</taxon>
        <taxon>Fungi</taxon>
        <taxon>Dikarya</taxon>
        <taxon>Ascomycota</taxon>
        <taxon>Pezizomycotina</taxon>
        <taxon>Leotiomycetes</taxon>
        <taxon>Helotiales</taxon>
        <taxon>Dermateaceae</taxon>
        <taxon>Phlyctema</taxon>
    </lineage>
</organism>
<keyword evidence="1" id="KW-0472">Membrane</keyword>
<reference evidence="2 3" key="1">
    <citation type="submission" date="2024-06" db="EMBL/GenBank/DDBJ databases">
        <title>Complete genome of Phlyctema vagabunda strain 19-DSS-EL-015.</title>
        <authorList>
            <person name="Fiorenzani C."/>
        </authorList>
    </citation>
    <scope>NUCLEOTIDE SEQUENCE [LARGE SCALE GENOMIC DNA]</scope>
    <source>
        <strain evidence="2 3">19-DSS-EL-015</strain>
    </source>
</reference>
<name>A0ABR4PG70_9HELO</name>
<protein>
    <submittedName>
        <fullName evidence="2">Uncharacterized protein</fullName>
    </submittedName>
</protein>
<feature type="transmembrane region" description="Helical" evidence="1">
    <location>
        <begin position="58"/>
        <end position="83"/>
    </location>
</feature>
<keyword evidence="3" id="KW-1185">Reference proteome</keyword>
<evidence type="ECO:0000313" key="3">
    <source>
        <dbReference type="Proteomes" id="UP001629113"/>
    </source>
</evidence>
<evidence type="ECO:0000256" key="1">
    <source>
        <dbReference type="SAM" id="Phobius"/>
    </source>
</evidence>
<keyword evidence="1" id="KW-1133">Transmembrane helix</keyword>
<keyword evidence="1" id="KW-0812">Transmembrane</keyword>
<sequence>MHARRDRRLREYLLSTSSTLPYFLFLPYHNSLLSDFLQPDPKSKTTQPKPNQSKSKTLIKMGAVVSCITGMFRAIGSGLMAIVNGIASMLQGIVGAIASFFNILISCLTCGRSGRRGGGGRRTRGTASHV</sequence>
<proteinExistence type="predicted"/>
<evidence type="ECO:0000313" key="2">
    <source>
        <dbReference type="EMBL" id="KAL3422305.1"/>
    </source>
</evidence>
<comment type="caution">
    <text evidence="2">The sequence shown here is derived from an EMBL/GenBank/DDBJ whole genome shotgun (WGS) entry which is preliminary data.</text>
</comment>
<accession>A0ABR4PG70</accession>
<gene>
    <name evidence="2" type="ORF">PVAG01_06461</name>
</gene>